<reference evidence="1" key="2">
    <citation type="submission" date="2025-03" db="EMBL/GenBank/DDBJ databases">
        <authorList>
            <consortium name="ELIXIR-Norway"/>
            <consortium name="Elixir Norway"/>
        </authorList>
    </citation>
    <scope>NUCLEOTIDE SEQUENCE</scope>
</reference>
<gene>
    <name evidence="1" type="ORF">MRATA1EN22A_LOCUS12857</name>
</gene>
<dbReference type="Proteomes" id="UP001162501">
    <property type="component" value="Chromosome 22"/>
</dbReference>
<proteinExistence type="predicted"/>
<protein>
    <submittedName>
        <fullName evidence="1">Uncharacterized protein</fullName>
    </submittedName>
</protein>
<reference evidence="1" key="1">
    <citation type="submission" date="2023-05" db="EMBL/GenBank/DDBJ databases">
        <authorList>
            <consortium name="ELIXIR-Norway"/>
        </authorList>
    </citation>
    <scope>NUCLEOTIDE SEQUENCE</scope>
</reference>
<organism evidence="1 2">
    <name type="scientific">Rangifer tarandus platyrhynchus</name>
    <name type="common">Svalbard reindeer</name>
    <dbReference type="NCBI Taxonomy" id="3082113"/>
    <lineage>
        <taxon>Eukaryota</taxon>
        <taxon>Metazoa</taxon>
        <taxon>Chordata</taxon>
        <taxon>Craniata</taxon>
        <taxon>Vertebrata</taxon>
        <taxon>Euteleostomi</taxon>
        <taxon>Mammalia</taxon>
        <taxon>Eutheria</taxon>
        <taxon>Laurasiatheria</taxon>
        <taxon>Artiodactyla</taxon>
        <taxon>Ruminantia</taxon>
        <taxon>Pecora</taxon>
        <taxon>Cervidae</taxon>
        <taxon>Odocoileinae</taxon>
        <taxon>Rangifer</taxon>
    </lineage>
</organism>
<name>A0AC59Z1R7_RANTA</name>
<sequence length="201" mass="23020">MAAPKRFPTLIQLEQRGKLFEVLGNLTKRPYWFHSEYLRSPKAVHLEAWLVEALFGRGGELIPHVECVSQTLLHVHQWDPDGEAEILIFGRPYYQQDVSKMIMNLADYHHQLRARILLGEGVLFVRDLEERTDVLFSDFGPLAPQPERITPFVGRMGHSPGSRHPELPRSYAGSQFLKALRAQEREPGKVQVKARPGTLYS</sequence>
<evidence type="ECO:0000313" key="1">
    <source>
        <dbReference type="EMBL" id="CAN0154773.1"/>
    </source>
</evidence>
<accession>A0AC59Z1R7</accession>
<dbReference type="EMBL" id="OX596106">
    <property type="protein sequence ID" value="CAN0154773.1"/>
    <property type="molecule type" value="Genomic_DNA"/>
</dbReference>
<evidence type="ECO:0000313" key="2">
    <source>
        <dbReference type="Proteomes" id="UP001162501"/>
    </source>
</evidence>